<feature type="compositionally biased region" description="Polar residues" evidence="2">
    <location>
        <begin position="475"/>
        <end position="492"/>
    </location>
</feature>
<dbReference type="Proteomes" id="UP000266841">
    <property type="component" value="Unassembled WGS sequence"/>
</dbReference>
<feature type="non-terminal residue" evidence="3">
    <location>
        <position position="1"/>
    </location>
</feature>
<dbReference type="AlphaFoldDB" id="K0SCF8"/>
<feature type="region of interest" description="Disordered" evidence="2">
    <location>
        <begin position="1"/>
        <end position="35"/>
    </location>
</feature>
<evidence type="ECO:0000256" key="1">
    <source>
        <dbReference type="SAM" id="Coils"/>
    </source>
</evidence>
<dbReference type="OrthoDB" id="10637393at2759"/>
<proteinExistence type="predicted"/>
<gene>
    <name evidence="3" type="ORF">THAOC_16309</name>
</gene>
<feature type="coiled-coil region" evidence="1">
    <location>
        <begin position="288"/>
        <end position="362"/>
    </location>
</feature>
<feature type="coiled-coil region" evidence="1">
    <location>
        <begin position="388"/>
        <end position="422"/>
    </location>
</feature>
<keyword evidence="1" id="KW-0175">Coiled coil</keyword>
<evidence type="ECO:0000313" key="3">
    <source>
        <dbReference type="EMBL" id="EJK63055.1"/>
    </source>
</evidence>
<protein>
    <submittedName>
        <fullName evidence="3">Uncharacterized protein</fullName>
    </submittedName>
</protein>
<feature type="region of interest" description="Disordered" evidence="2">
    <location>
        <begin position="66"/>
        <end position="86"/>
    </location>
</feature>
<accession>K0SCF8</accession>
<dbReference type="PANTHER" id="PTHR23159">
    <property type="entry name" value="CENTROSOMAL PROTEIN 2"/>
    <property type="match status" value="1"/>
</dbReference>
<comment type="caution">
    <text evidence="3">The sequence shown here is derived from an EMBL/GenBank/DDBJ whole genome shotgun (WGS) entry which is preliminary data.</text>
</comment>
<feature type="coiled-coil region" evidence="1">
    <location>
        <begin position="743"/>
        <end position="784"/>
    </location>
</feature>
<feature type="coiled-coil region" evidence="1">
    <location>
        <begin position="529"/>
        <end position="710"/>
    </location>
</feature>
<organism evidence="3 4">
    <name type="scientific">Thalassiosira oceanica</name>
    <name type="common">Marine diatom</name>
    <dbReference type="NCBI Taxonomy" id="159749"/>
    <lineage>
        <taxon>Eukaryota</taxon>
        <taxon>Sar</taxon>
        <taxon>Stramenopiles</taxon>
        <taxon>Ochrophyta</taxon>
        <taxon>Bacillariophyta</taxon>
        <taxon>Coscinodiscophyceae</taxon>
        <taxon>Thalassiosirophycidae</taxon>
        <taxon>Thalassiosirales</taxon>
        <taxon>Thalassiosiraceae</taxon>
        <taxon>Thalassiosira</taxon>
    </lineage>
</organism>
<feature type="region of interest" description="Disordered" evidence="2">
    <location>
        <begin position="1029"/>
        <end position="1069"/>
    </location>
</feature>
<reference evidence="3 4" key="1">
    <citation type="journal article" date="2012" name="Genome Biol.">
        <title>Genome and low-iron response of an oceanic diatom adapted to chronic iron limitation.</title>
        <authorList>
            <person name="Lommer M."/>
            <person name="Specht M."/>
            <person name="Roy A.S."/>
            <person name="Kraemer L."/>
            <person name="Andreson R."/>
            <person name="Gutowska M.A."/>
            <person name="Wolf J."/>
            <person name="Bergner S.V."/>
            <person name="Schilhabel M.B."/>
            <person name="Klostermeier U.C."/>
            <person name="Beiko R.G."/>
            <person name="Rosenstiel P."/>
            <person name="Hippler M."/>
            <person name="Laroche J."/>
        </authorList>
    </citation>
    <scope>NUCLEOTIDE SEQUENCE [LARGE SCALE GENOMIC DNA]</scope>
    <source>
        <strain evidence="3 4">CCMP1005</strain>
    </source>
</reference>
<feature type="coiled-coil region" evidence="1">
    <location>
        <begin position="889"/>
        <end position="916"/>
    </location>
</feature>
<dbReference type="EMBL" id="AGNL01018464">
    <property type="protein sequence ID" value="EJK63055.1"/>
    <property type="molecule type" value="Genomic_DNA"/>
</dbReference>
<feature type="compositionally biased region" description="Basic residues" evidence="2">
    <location>
        <begin position="68"/>
        <end position="80"/>
    </location>
</feature>
<dbReference type="PANTHER" id="PTHR23159:SF31">
    <property type="entry name" value="CENTROSOME-ASSOCIATED PROTEIN CEP250 ISOFORM X1"/>
    <property type="match status" value="1"/>
</dbReference>
<dbReference type="eggNOG" id="ENOG502TARS">
    <property type="taxonomic scope" value="Eukaryota"/>
</dbReference>
<keyword evidence="4" id="KW-1185">Reference proteome</keyword>
<feature type="region of interest" description="Disordered" evidence="2">
    <location>
        <begin position="475"/>
        <end position="499"/>
    </location>
</feature>
<feature type="compositionally biased region" description="Acidic residues" evidence="2">
    <location>
        <begin position="13"/>
        <end position="24"/>
    </location>
</feature>
<evidence type="ECO:0000313" key="4">
    <source>
        <dbReference type="Proteomes" id="UP000266841"/>
    </source>
</evidence>
<name>K0SCF8_THAOC</name>
<sequence length="1079" mass="122925">KLKVLICNRPEPTNDENELVLPEDDGPRRRTGSTRRTENAMFQSCHNGGQGPPAVVYEPDWAPQTRTTSKKQQHRSHRTPIRGQPYNSFYGQAEAREPYLHQTRDGNSLVVGNDGRVGSPPTAPLSPQHRHQRAMINQYNPPPPNYNCSDPVHRAAVNEVVESMNADGRGNVTALRGLWKVFDAAVNELGNELNDLLSNKAIFEACVVQENMHRNGEKMAEMQKKTYALDRKQQYDAALKSSLLRIRGSFAEVLLSTQKNIQDSIDNSFAVKMADSDKAHAREIAHFQKNHARQAAEMEQTCAKIQKEVERKAESAKQAASLEMQRSMSELRQAEQTISLLNSQLAEQQSSLQRKMAEERDRFTHAIATAERSREETVAKLSSTLETLQSTCNTAQTLENDLRAVESRLNDVETKRHQENETAIQQWNIENERAQLLQTKLDAEIKNKKALISVQKEMEDHLVLERERADLLQQELESQTSSHQEVVASLQQADKHRRDEVDRIHEDNVELRKMLKESKKAESLSTSELKNMQIQYEEQLASLQECEASLEVGKDRLEKTTEMNNLLVSKLERTQNLVDDQQLDLEAARMSEADVEAALAESLQRVEELELNMSQMREETADIASKLTDECKQRLLKISALNEAEEKIEALAKANNATKQECESIKKEAEQLKKKLEKSQANQREYEDDREKIENALAGFDEEMTNTEMKLRSVLDELEKEKIKNRALVEGQTKVQSDVVEERDSLKVKMREASEKFDQLSKQYDDSQEELSRLKAAKVKHEHDVGVYEEAIKLLQKQVAILEGLADSNTIAGDSQIVSDDVEERLTKEREELESRIHEQQVSRSMQICFCNQVSLYIPAKLEHDGLIRKKNADIASLKEKIYRRDESMARLEDLCDRARNDLERLREHNEYLETNLGRTIGYIKDLKARRHFPSDDSIEIVATPRSDRRYKRGTFDIDDACAPILDATPDLPNTTDLDRLLSDIAEQLDCGTEFEQRRVSHSAKGLHRGSAGTITHQLGLQLTPPRTSGAAFEVRGRQRRRRERRLTPLQRTTDRGWTEPPGTPAGNVTRYAALGSLD</sequence>
<evidence type="ECO:0000256" key="2">
    <source>
        <dbReference type="SAM" id="MobiDB-lite"/>
    </source>
</evidence>
<dbReference type="OMA" id="MIWQMIC"/>